<keyword evidence="2" id="KW-0863">Zinc-finger</keyword>
<dbReference type="WBParaSite" id="SVE_0818100.1">
    <property type="protein sequence ID" value="SVE_0818100.1"/>
    <property type="gene ID" value="SVE_0818100"/>
</dbReference>
<accession>A0A0K0FH23</accession>
<dbReference type="Proteomes" id="UP000035680">
    <property type="component" value="Unassembled WGS sequence"/>
</dbReference>
<evidence type="ECO:0000256" key="4">
    <source>
        <dbReference type="SAM" id="Phobius"/>
    </source>
</evidence>
<keyword evidence="1" id="KW-0479">Metal-binding</keyword>
<evidence type="ECO:0000256" key="2">
    <source>
        <dbReference type="ARBA" id="ARBA00022771"/>
    </source>
</evidence>
<evidence type="ECO:0000313" key="6">
    <source>
        <dbReference type="Proteomes" id="UP000035680"/>
    </source>
</evidence>
<name>A0A0K0FH23_STRVS</name>
<evidence type="ECO:0000256" key="1">
    <source>
        <dbReference type="ARBA" id="ARBA00022723"/>
    </source>
</evidence>
<dbReference type="GO" id="GO:0008270">
    <property type="term" value="F:zinc ion binding"/>
    <property type="evidence" value="ECO:0007669"/>
    <property type="project" value="UniProtKB-KW"/>
</dbReference>
<proteinExistence type="predicted"/>
<dbReference type="InterPro" id="IPR003656">
    <property type="entry name" value="Znf_BED"/>
</dbReference>
<feature type="domain" description="BED-type" evidence="5">
    <location>
        <begin position="10"/>
        <end position="43"/>
    </location>
</feature>
<keyword evidence="3" id="KW-0862">Zinc</keyword>
<evidence type="ECO:0000256" key="3">
    <source>
        <dbReference type="ARBA" id="ARBA00022833"/>
    </source>
</evidence>
<reference evidence="6" key="1">
    <citation type="submission" date="2014-07" db="EMBL/GenBank/DDBJ databases">
        <authorList>
            <person name="Martin A.A"/>
            <person name="De Silva N."/>
        </authorList>
    </citation>
    <scope>NUCLEOTIDE SEQUENCE</scope>
</reference>
<reference evidence="7" key="2">
    <citation type="submission" date="2015-08" db="UniProtKB">
        <authorList>
            <consortium name="WormBaseParasite"/>
        </authorList>
    </citation>
    <scope>IDENTIFICATION</scope>
</reference>
<dbReference type="Pfam" id="PF02892">
    <property type="entry name" value="zf-BED"/>
    <property type="match status" value="1"/>
</dbReference>
<sequence length="142" mass="16264">MNKCDVMTQFKIISDKKVRCSHCNNELSNIFGNLKRHLGSKHKMTSADKIISKVQERKIEKENAKFQKILLNHLFENTIEKTFFSTNHIFTKDLFSIDSTILTASFGLEFVKQISKSIFLSPTFSIAAIIVLVIAKRLLAKK</sequence>
<evidence type="ECO:0000313" key="7">
    <source>
        <dbReference type="WBParaSite" id="SVE_0818100.1"/>
    </source>
</evidence>
<dbReference type="GO" id="GO:0003677">
    <property type="term" value="F:DNA binding"/>
    <property type="evidence" value="ECO:0007669"/>
    <property type="project" value="InterPro"/>
</dbReference>
<keyword evidence="4" id="KW-0472">Membrane</keyword>
<organism evidence="6 7">
    <name type="scientific">Strongyloides venezuelensis</name>
    <name type="common">Threadworm</name>
    <dbReference type="NCBI Taxonomy" id="75913"/>
    <lineage>
        <taxon>Eukaryota</taxon>
        <taxon>Metazoa</taxon>
        <taxon>Ecdysozoa</taxon>
        <taxon>Nematoda</taxon>
        <taxon>Chromadorea</taxon>
        <taxon>Rhabditida</taxon>
        <taxon>Tylenchina</taxon>
        <taxon>Panagrolaimomorpha</taxon>
        <taxon>Strongyloidoidea</taxon>
        <taxon>Strongyloididae</taxon>
        <taxon>Strongyloides</taxon>
    </lineage>
</organism>
<evidence type="ECO:0000259" key="5">
    <source>
        <dbReference type="Pfam" id="PF02892"/>
    </source>
</evidence>
<keyword evidence="4" id="KW-0812">Transmembrane</keyword>
<protein>
    <submittedName>
        <fullName evidence="7">BED-type domain-containing protein</fullName>
    </submittedName>
</protein>
<feature type="transmembrane region" description="Helical" evidence="4">
    <location>
        <begin position="118"/>
        <end position="139"/>
    </location>
</feature>
<dbReference type="AlphaFoldDB" id="A0A0K0FH23"/>
<keyword evidence="4" id="KW-1133">Transmembrane helix</keyword>
<keyword evidence="6" id="KW-1185">Reference proteome</keyword>